<evidence type="ECO:0000313" key="9">
    <source>
        <dbReference type="EMBL" id="CAG9771142.1"/>
    </source>
</evidence>
<evidence type="ECO:0000256" key="6">
    <source>
        <dbReference type="ARBA" id="ARBA00023034"/>
    </source>
</evidence>
<dbReference type="AlphaFoldDB" id="A0A9N9MXN0"/>
<evidence type="ECO:0000256" key="2">
    <source>
        <dbReference type="ARBA" id="ARBA00008180"/>
    </source>
</evidence>
<dbReference type="Pfam" id="PF20655">
    <property type="entry name" value="Vps52_C"/>
    <property type="match status" value="1"/>
</dbReference>
<evidence type="ECO:0000313" key="10">
    <source>
        <dbReference type="Proteomes" id="UP001152799"/>
    </source>
</evidence>
<evidence type="ECO:0000256" key="4">
    <source>
        <dbReference type="ARBA" id="ARBA00022448"/>
    </source>
</evidence>
<dbReference type="InterPro" id="IPR048361">
    <property type="entry name" value="Vps52_C"/>
</dbReference>
<dbReference type="PANTHER" id="PTHR14190">
    <property type="entry name" value="SUPPRESSOR OF ACTIN MUTATIONS 2/VACUOLAR PROTEIN SORTING 52"/>
    <property type="match status" value="1"/>
</dbReference>
<evidence type="ECO:0000259" key="7">
    <source>
        <dbReference type="Pfam" id="PF04129"/>
    </source>
</evidence>
<evidence type="ECO:0000259" key="8">
    <source>
        <dbReference type="Pfam" id="PF20655"/>
    </source>
</evidence>
<comment type="subcellular location">
    <subcellularLocation>
        <location evidence="1">Golgi apparatus</location>
        <location evidence="1">trans-Golgi network</location>
    </subcellularLocation>
</comment>
<dbReference type="Proteomes" id="UP001152799">
    <property type="component" value="Chromosome 7"/>
</dbReference>
<dbReference type="GO" id="GO:0007041">
    <property type="term" value="P:lysosomal transport"/>
    <property type="evidence" value="ECO:0007669"/>
    <property type="project" value="TreeGrafter"/>
</dbReference>
<dbReference type="GO" id="GO:0005829">
    <property type="term" value="C:cytosol"/>
    <property type="evidence" value="ECO:0007669"/>
    <property type="project" value="GOC"/>
</dbReference>
<keyword evidence="4" id="KW-0813">Transport</keyword>
<keyword evidence="5" id="KW-0653">Protein transport</keyword>
<dbReference type="PANTHER" id="PTHR14190:SF7">
    <property type="entry name" value="VACUOLAR PROTEIN SORTING-ASSOCIATED PROTEIN 52 HOMOLOG"/>
    <property type="match status" value="1"/>
</dbReference>
<protein>
    <recommendedName>
        <fullName evidence="3">Vacuolar protein sorting-associated protein 52 homolog</fullName>
    </recommendedName>
</protein>
<dbReference type="EMBL" id="OU892283">
    <property type="protein sequence ID" value="CAG9771142.1"/>
    <property type="molecule type" value="Genomic_DNA"/>
</dbReference>
<comment type="similarity">
    <text evidence="2">Belongs to the VPS52 family.</text>
</comment>
<gene>
    <name evidence="9" type="ORF">CEUTPL_LOCUS11584</name>
</gene>
<dbReference type="GO" id="GO:0015031">
    <property type="term" value="P:protein transport"/>
    <property type="evidence" value="ECO:0007669"/>
    <property type="project" value="UniProtKB-KW"/>
</dbReference>
<dbReference type="GO" id="GO:0032456">
    <property type="term" value="P:endocytic recycling"/>
    <property type="evidence" value="ECO:0007669"/>
    <property type="project" value="TreeGrafter"/>
</dbReference>
<dbReference type="GO" id="GO:0042147">
    <property type="term" value="P:retrograde transport, endosome to Golgi"/>
    <property type="evidence" value="ECO:0007669"/>
    <property type="project" value="TreeGrafter"/>
</dbReference>
<sequence length="767" mass="89149">MCKCNENVLLSVSLTGGEKKTVMVIHSVAENRKKTLFTQLTEKYSGQSHRKKLPTGPANHLLRLLFCFVVNSFIHHPFVLTHHFKIKLFFQISVQKHKKMSNGNTNKYIQVAGSTEGITSSDQVVQDILNTFTDLRHYSREVENQLKSAENQSVKVYIKESENISSLHTQITACDNILERMENMLLTFQNDLGSMATEILTLQRKSISMSQELTNRQAIRGQLSQFIDDIGVPETLIVAIMDSPVTDKTFLTQLQLLSHKIGFIKEQSFKDTKSCQDVKDVLQKLQIKAMSKIRVYLLEQISKFRKPMTNYQIPQNALLKYKGHYEFLLKNERNTAEEICNEYVDTMSKIYFSYFKSYEGRIMKLLYEESTSKDDLMGIEDTATRSLFNKSLKHKATVFTIGSRGDVLAQQLEAPIIVPHTEAKNKYSYEATFRSIQYALVDNACREYLFASEYFMVQNQAAMQLFNKIMGRTLLLLLKNIEQYMSTCYDSIAIFLCFHLVLRYKIMCHKRCVPALDEYWDHLEQILLPRFERIIKNNTKSVRDCDVSKFNLEKGPHYIARRYAEFSAAIVSISENFPNQMIAKLLAELQEEVDMFIFRMAGAFSDRKDQLIFLINNYDMILSIIMERTRDNCKEAETFKSRLAAKSGEYAEQILFPHFGEMIQYVKESEHYFETSKLSELKQMESKSMDIVQNFSLNWKKSLEDLNREVLLSFPNLVTGASLLQLALTQLVQYYHRFHKLLPPNVRSQLVNIHHIMVEMKKYKTNF</sequence>
<proteinExistence type="inferred from homology"/>
<dbReference type="Pfam" id="PF04129">
    <property type="entry name" value="Vps52_CC"/>
    <property type="match status" value="1"/>
</dbReference>
<dbReference type="GO" id="GO:0000938">
    <property type="term" value="C:GARP complex"/>
    <property type="evidence" value="ECO:0007669"/>
    <property type="project" value="TreeGrafter"/>
</dbReference>
<evidence type="ECO:0000256" key="3">
    <source>
        <dbReference type="ARBA" id="ARBA00017083"/>
    </source>
</evidence>
<dbReference type="InterPro" id="IPR007258">
    <property type="entry name" value="Vps52"/>
</dbReference>
<dbReference type="InterPro" id="IPR048319">
    <property type="entry name" value="Vps52_CC"/>
</dbReference>
<evidence type="ECO:0000256" key="5">
    <source>
        <dbReference type="ARBA" id="ARBA00022927"/>
    </source>
</evidence>
<reference evidence="9" key="1">
    <citation type="submission" date="2022-01" db="EMBL/GenBank/DDBJ databases">
        <authorList>
            <person name="King R."/>
        </authorList>
    </citation>
    <scope>NUCLEOTIDE SEQUENCE</scope>
</reference>
<dbReference type="GO" id="GO:0019905">
    <property type="term" value="F:syntaxin binding"/>
    <property type="evidence" value="ECO:0007669"/>
    <property type="project" value="TreeGrafter"/>
</dbReference>
<feature type="domain" description="Vps52 coiled-coil" evidence="7">
    <location>
        <begin position="157"/>
        <end position="328"/>
    </location>
</feature>
<keyword evidence="6" id="KW-0333">Golgi apparatus</keyword>
<organism evidence="9 10">
    <name type="scientific">Ceutorhynchus assimilis</name>
    <name type="common">cabbage seed weevil</name>
    <dbReference type="NCBI Taxonomy" id="467358"/>
    <lineage>
        <taxon>Eukaryota</taxon>
        <taxon>Metazoa</taxon>
        <taxon>Ecdysozoa</taxon>
        <taxon>Arthropoda</taxon>
        <taxon>Hexapoda</taxon>
        <taxon>Insecta</taxon>
        <taxon>Pterygota</taxon>
        <taxon>Neoptera</taxon>
        <taxon>Endopterygota</taxon>
        <taxon>Coleoptera</taxon>
        <taxon>Polyphaga</taxon>
        <taxon>Cucujiformia</taxon>
        <taxon>Curculionidae</taxon>
        <taxon>Ceutorhynchinae</taxon>
        <taxon>Ceutorhynchus</taxon>
    </lineage>
</organism>
<keyword evidence="10" id="KW-1185">Reference proteome</keyword>
<name>A0A9N9MXN0_9CUCU</name>
<dbReference type="OrthoDB" id="19482at2759"/>
<dbReference type="GO" id="GO:0006896">
    <property type="term" value="P:Golgi to vacuole transport"/>
    <property type="evidence" value="ECO:0007669"/>
    <property type="project" value="TreeGrafter"/>
</dbReference>
<feature type="domain" description="Vps52 C-terminal" evidence="8">
    <location>
        <begin position="345"/>
        <end position="650"/>
    </location>
</feature>
<accession>A0A9N9MXN0</accession>
<evidence type="ECO:0000256" key="1">
    <source>
        <dbReference type="ARBA" id="ARBA00004601"/>
    </source>
</evidence>